<dbReference type="Proteomes" id="UP000532746">
    <property type="component" value="Unassembled WGS sequence"/>
</dbReference>
<protein>
    <recommendedName>
        <fullName evidence="4">DUF1795 domain-containing protein</fullName>
    </recommendedName>
</protein>
<gene>
    <name evidence="2" type="ORF">HNQ93_001822</name>
</gene>
<feature type="chain" id="PRO_5031279530" description="DUF1795 domain-containing protein" evidence="1">
    <location>
        <begin position="19"/>
        <end position="179"/>
    </location>
</feature>
<proteinExistence type="predicted"/>
<keyword evidence="3" id="KW-1185">Reference proteome</keyword>
<dbReference type="AlphaFoldDB" id="A0A7W9T065"/>
<accession>A0A7W9T065</accession>
<evidence type="ECO:0000313" key="2">
    <source>
        <dbReference type="EMBL" id="MBB6058976.1"/>
    </source>
</evidence>
<reference evidence="2 3" key="1">
    <citation type="submission" date="2020-08" db="EMBL/GenBank/DDBJ databases">
        <title>Genomic Encyclopedia of Type Strains, Phase IV (KMG-IV): sequencing the most valuable type-strain genomes for metagenomic binning, comparative biology and taxonomic classification.</title>
        <authorList>
            <person name="Goeker M."/>
        </authorList>
    </citation>
    <scope>NUCLEOTIDE SEQUENCE [LARGE SCALE GENOMIC DNA]</scope>
    <source>
        <strain evidence="2 3">DSM 26718</strain>
    </source>
</reference>
<sequence length="179" mass="20295">MKHILLLLCGFCISWVTAWGQAPPLEKRQLLNGRVELLVPAGFAPMNKEMLALKYPGGRPPQEVLTDERGATNVAFSLTTTPVTQENLPYFEQQMHAIMQKAQPKAIWYGHGTRKVHDRQVGYLELMTPAVDTEVYNLIFFTDLDGHVLVMTFNCVKKDVALWKDKAQEMVQSLRVLNP</sequence>
<comment type="caution">
    <text evidence="2">The sequence shown here is derived from an EMBL/GenBank/DDBJ whole genome shotgun (WGS) entry which is preliminary data.</text>
</comment>
<evidence type="ECO:0000313" key="3">
    <source>
        <dbReference type="Proteomes" id="UP000532746"/>
    </source>
</evidence>
<evidence type="ECO:0008006" key="4">
    <source>
        <dbReference type="Google" id="ProtNLM"/>
    </source>
</evidence>
<dbReference type="EMBL" id="JACHGG010000002">
    <property type="protein sequence ID" value="MBB6058976.1"/>
    <property type="molecule type" value="Genomic_DNA"/>
</dbReference>
<name>A0A7W9T065_9BACT</name>
<organism evidence="2 3">
    <name type="scientific">Hymenobacter luteus</name>
    <dbReference type="NCBI Taxonomy" id="1411122"/>
    <lineage>
        <taxon>Bacteria</taxon>
        <taxon>Pseudomonadati</taxon>
        <taxon>Bacteroidota</taxon>
        <taxon>Cytophagia</taxon>
        <taxon>Cytophagales</taxon>
        <taxon>Hymenobacteraceae</taxon>
        <taxon>Hymenobacter</taxon>
    </lineage>
</organism>
<dbReference type="RefSeq" id="WP_183402873.1">
    <property type="nucleotide sequence ID" value="NZ_JACHGG010000002.1"/>
</dbReference>
<keyword evidence="1" id="KW-0732">Signal</keyword>
<evidence type="ECO:0000256" key="1">
    <source>
        <dbReference type="SAM" id="SignalP"/>
    </source>
</evidence>
<feature type="signal peptide" evidence="1">
    <location>
        <begin position="1"/>
        <end position="18"/>
    </location>
</feature>